<protein>
    <recommendedName>
        <fullName evidence="4">Nudix hydrolase domain-containing protein</fullName>
    </recommendedName>
</protein>
<dbReference type="InterPro" id="IPR020476">
    <property type="entry name" value="Nudix_hydrolase"/>
</dbReference>
<comment type="caution">
    <text evidence="5">The sequence shown here is derived from an EMBL/GenBank/DDBJ whole genome shotgun (WGS) entry which is preliminary data.</text>
</comment>
<dbReference type="GO" id="GO:0016787">
    <property type="term" value="F:hydrolase activity"/>
    <property type="evidence" value="ECO:0007669"/>
    <property type="project" value="UniProtKB-KW"/>
</dbReference>
<dbReference type="PATRIC" id="fig|401562.3.peg.4568"/>
<dbReference type="PRINTS" id="PR00502">
    <property type="entry name" value="NUDIXFAMILY"/>
</dbReference>
<dbReference type="Pfam" id="PF00293">
    <property type="entry name" value="NUDIX"/>
    <property type="match status" value="1"/>
</dbReference>
<dbReference type="PANTHER" id="PTHR43736">
    <property type="entry name" value="ADP-RIBOSE PYROPHOSPHATASE"/>
    <property type="match status" value="1"/>
</dbReference>
<dbReference type="Gene3D" id="3.90.79.10">
    <property type="entry name" value="Nucleoside Triphosphate Pyrophosphohydrolase"/>
    <property type="match status" value="1"/>
</dbReference>
<dbReference type="InterPro" id="IPR000086">
    <property type="entry name" value="NUDIX_hydrolase_dom"/>
</dbReference>
<evidence type="ECO:0000256" key="2">
    <source>
        <dbReference type="ARBA" id="ARBA00022801"/>
    </source>
</evidence>
<dbReference type="OrthoDB" id="9761969at2"/>
<evidence type="ECO:0000259" key="4">
    <source>
        <dbReference type="PROSITE" id="PS51462"/>
    </source>
</evidence>
<name>A0A175R378_9HYPH</name>
<evidence type="ECO:0000256" key="3">
    <source>
        <dbReference type="RuleBase" id="RU003476"/>
    </source>
</evidence>
<dbReference type="SUPFAM" id="SSF55811">
    <property type="entry name" value="Nudix"/>
    <property type="match status" value="1"/>
</dbReference>
<dbReference type="RefSeq" id="WP_058636623.1">
    <property type="nucleotide sequence ID" value="NZ_LDPZ01000066.1"/>
</dbReference>
<dbReference type="PROSITE" id="PS51462">
    <property type="entry name" value="NUDIX"/>
    <property type="match status" value="1"/>
</dbReference>
<accession>A0A175R378</accession>
<dbReference type="Proteomes" id="UP000078272">
    <property type="component" value="Unassembled WGS sequence"/>
</dbReference>
<feature type="domain" description="Nudix hydrolase" evidence="4">
    <location>
        <begin position="5"/>
        <end position="136"/>
    </location>
</feature>
<dbReference type="PANTHER" id="PTHR43736:SF1">
    <property type="entry name" value="DIHYDRONEOPTERIN TRIPHOSPHATE DIPHOSPHATASE"/>
    <property type="match status" value="1"/>
</dbReference>
<evidence type="ECO:0000256" key="1">
    <source>
        <dbReference type="ARBA" id="ARBA00001946"/>
    </source>
</evidence>
<reference evidence="5 6" key="1">
    <citation type="journal article" date="2016" name="Front. Microbiol.">
        <title>Genomic Resource of Rice Seed Associated Bacteria.</title>
        <authorList>
            <person name="Midha S."/>
            <person name="Bansal K."/>
            <person name="Sharma S."/>
            <person name="Kumar N."/>
            <person name="Patil P.P."/>
            <person name="Chaudhry V."/>
            <person name="Patil P.B."/>
        </authorList>
    </citation>
    <scope>NUCLEOTIDE SEQUENCE [LARGE SCALE GENOMIC DNA]</scope>
    <source>
        <strain evidence="5 6">NS226</strain>
    </source>
</reference>
<evidence type="ECO:0000313" key="6">
    <source>
        <dbReference type="Proteomes" id="UP000078272"/>
    </source>
</evidence>
<organism evidence="5 6">
    <name type="scientific">Aureimonas ureilytica</name>
    <dbReference type="NCBI Taxonomy" id="401562"/>
    <lineage>
        <taxon>Bacteria</taxon>
        <taxon>Pseudomonadati</taxon>
        <taxon>Pseudomonadota</taxon>
        <taxon>Alphaproteobacteria</taxon>
        <taxon>Hyphomicrobiales</taxon>
        <taxon>Aurantimonadaceae</taxon>
        <taxon>Aureimonas</taxon>
    </lineage>
</organism>
<gene>
    <name evidence="5" type="ORF">NS226_20675</name>
</gene>
<dbReference type="InterPro" id="IPR015797">
    <property type="entry name" value="NUDIX_hydrolase-like_dom_sf"/>
</dbReference>
<keyword evidence="2 3" id="KW-0378">Hydrolase</keyword>
<dbReference type="STRING" id="401562.NS365_08465"/>
<comment type="similarity">
    <text evidence="3">Belongs to the Nudix hydrolase family.</text>
</comment>
<dbReference type="InterPro" id="IPR020084">
    <property type="entry name" value="NUDIX_hydrolase_CS"/>
</dbReference>
<comment type="cofactor">
    <cofactor evidence="1">
        <name>Mg(2+)</name>
        <dbReference type="ChEBI" id="CHEBI:18420"/>
    </cofactor>
</comment>
<sequence length="146" mass="15388">MNAPRPVVAVSICIFRGEEVLLVLRGRAPFAGLWSLPGGRVEFGERLEDAVRREALEETGLPVAEVAFVQIHEAIDAPNGAHAVIAVFRALAAASPDTPPQAADDAADARFVSLAELEMLSQTGATTDGLLDVIAAARKRHGTAPR</sequence>
<dbReference type="EMBL" id="LDPZ01000066">
    <property type="protein sequence ID" value="KTQ85189.1"/>
    <property type="molecule type" value="Genomic_DNA"/>
</dbReference>
<evidence type="ECO:0000313" key="5">
    <source>
        <dbReference type="EMBL" id="KTQ85189.1"/>
    </source>
</evidence>
<proteinExistence type="inferred from homology"/>
<dbReference type="PROSITE" id="PS00893">
    <property type="entry name" value="NUDIX_BOX"/>
    <property type="match status" value="1"/>
</dbReference>
<dbReference type="AlphaFoldDB" id="A0A175R378"/>